<accession>A0A7Y3VXZ4</accession>
<dbReference type="EMBL" id="JABEVX010000001">
    <property type="protein sequence ID" value="NNT71145.1"/>
    <property type="molecule type" value="Genomic_DNA"/>
</dbReference>
<gene>
    <name evidence="3" type="ORF">HKT18_02845</name>
</gene>
<comment type="caution">
    <text evidence="3">The sequence shown here is derived from an EMBL/GenBank/DDBJ whole genome shotgun (WGS) entry which is preliminary data.</text>
</comment>
<proteinExistence type="predicted"/>
<dbReference type="RefSeq" id="WP_171221336.1">
    <property type="nucleotide sequence ID" value="NZ_CP121446.1"/>
</dbReference>
<feature type="transmembrane region" description="Helical" evidence="1">
    <location>
        <begin position="146"/>
        <end position="167"/>
    </location>
</feature>
<protein>
    <recommendedName>
        <fullName evidence="5">Protein BatD</fullName>
    </recommendedName>
</protein>
<feature type="signal peptide" evidence="2">
    <location>
        <begin position="1"/>
        <end position="18"/>
    </location>
</feature>
<name>A0A7Y3VXZ4_9FLAO</name>
<keyword evidence="2" id="KW-0732">Signal</keyword>
<evidence type="ECO:0008006" key="5">
    <source>
        <dbReference type="Google" id="ProtNLM"/>
    </source>
</evidence>
<keyword evidence="1" id="KW-0812">Transmembrane</keyword>
<keyword evidence="1" id="KW-1133">Transmembrane helix</keyword>
<reference evidence="3 4" key="1">
    <citation type="submission" date="2020-05" db="EMBL/GenBank/DDBJ databases">
        <title>Draft genome of Flavobacterium sp. IMCC34852.</title>
        <authorList>
            <person name="Song J."/>
            <person name="Cho J.-C."/>
        </authorList>
    </citation>
    <scope>NUCLEOTIDE SEQUENCE [LARGE SCALE GENOMIC DNA]</scope>
    <source>
        <strain evidence="3 4">IMCC34852</strain>
    </source>
</reference>
<feature type="chain" id="PRO_5031153067" description="Protein BatD" evidence="2">
    <location>
        <begin position="19"/>
        <end position="545"/>
    </location>
</feature>
<dbReference type="AlphaFoldDB" id="A0A7Y3VXZ4"/>
<evidence type="ECO:0000313" key="3">
    <source>
        <dbReference type="EMBL" id="NNT71145.1"/>
    </source>
</evidence>
<dbReference type="Proteomes" id="UP000536509">
    <property type="component" value="Unassembled WGS sequence"/>
</dbReference>
<sequence>MKRKFALFLSLLSMVLWSQPKVTTAVNTNKNKIGAEFKLTLKTDVDTLSKVKFPESKFFGALEVIQSYKIDTVKKGARYELIKKYGLTKFDSGTYTIPKVPVIINGKTVFSDSIKVVVNDVKVDTLKQKMYDIKDIVKVESPMGTWWIYVLIALLIAIAGFLVYRFIKKIQTKEKVEVIVFKTPIEKATTLLQQLESKGLWQKGEIKNYYSELTDIARNYIEEEIHIPAMESTTSELIEGLRKAAKQKKLKLSNETVENLEKVLQQADLVKFAKVKPLDFEIEEDKKRISNSIVTIHKSIPEVVEEDDELALWNEQQKELARLQKLKKQKRVRIITTIGIVIGMILIALGGLIYFKGFDYVKDNLIGHPTKDLVEGEWVYSDYGNPAVKLETPKVLKRIDVTKGLTQKATDMVKEMNTFTYGSMIDNFYIVVSTTEFKQEIPTPDLDKVAEESLRALEKQGATNIIVKTDDFDTQKGISGRRAYGTMTFVDKINDKSTKLYYEVLIFAQSQGFQQIMIMHEEGDKYGKQVTERVLNSVELQTPAQ</sequence>
<keyword evidence="1" id="KW-0472">Membrane</keyword>
<evidence type="ECO:0000256" key="1">
    <source>
        <dbReference type="SAM" id="Phobius"/>
    </source>
</evidence>
<evidence type="ECO:0000313" key="4">
    <source>
        <dbReference type="Proteomes" id="UP000536509"/>
    </source>
</evidence>
<organism evidence="3 4">
    <name type="scientific">Flavobacterium rivulicola</name>
    <dbReference type="NCBI Taxonomy" id="2732161"/>
    <lineage>
        <taxon>Bacteria</taxon>
        <taxon>Pseudomonadati</taxon>
        <taxon>Bacteroidota</taxon>
        <taxon>Flavobacteriia</taxon>
        <taxon>Flavobacteriales</taxon>
        <taxon>Flavobacteriaceae</taxon>
        <taxon>Flavobacterium</taxon>
    </lineage>
</organism>
<evidence type="ECO:0000256" key="2">
    <source>
        <dbReference type="SAM" id="SignalP"/>
    </source>
</evidence>
<feature type="transmembrane region" description="Helical" evidence="1">
    <location>
        <begin position="332"/>
        <end position="355"/>
    </location>
</feature>
<keyword evidence="4" id="KW-1185">Reference proteome</keyword>